<evidence type="ECO:0000256" key="8">
    <source>
        <dbReference type="ARBA" id="ARBA00022723"/>
    </source>
</evidence>
<dbReference type="Gene3D" id="3.40.630.10">
    <property type="entry name" value="Zn peptidases"/>
    <property type="match status" value="1"/>
</dbReference>
<evidence type="ECO:0000256" key="5">
    <source>
        <dbReference type="ARBA" id="ARBA00016861"/>
    </source>
</evidence>
<name>A7SRT3_NEMVE</name>
<dbReference type="Proteomes" id="UP000001593">
    <property type="component" value="Unassembled WGS sequence"/>
</dbReference>
<evidence type="ECO:0000256" key="9">
    <source>
        <dbReference type="ARBA" id="ARBA00022833"/>
    </source>
</evidence>
<comment type="catalytic activity">
    <reaction evidence="1">
        <text>N-terminal L-glutaminyl-[peptide] = N-terminal 5-oxo-L-prolyl-[peptide] + NH4(+)</text>
        <dbReference type="Rhea" id="RHEA:23652"/>
        <dbReference type="Rhea" id="RHEA-COMP:11736"/>
        <dbReference type="Rhea" id="RHEA-COMP:11846"/>
        <dbReference type="ChEBI" id="CHEBI:28938"/>
        <dbReference type="ChEBI" id="CHEBI:64722"/>
        <dbReference type="ChEBI" id="CHEBI:87215"/>
        <dbReference type="EC" id="2.3.2.5"/>
    </reaction>
</comment>
<evidence type="ECO:0000256" key="1">
    <source>
        <dbReference type="ARBA" id="ARBA00000001"/>
    </source>
</evidence>
<evidence type="ECO:0000256" key="3">
    <source>
        <dbReference type="ARBA" id="ARBA00006014"/>
    </source>
</evidence>
<dbReference type="AlphaFoldDB" id="A7SRT3"/>
<dbReference type="InterPro" id="IPR007484">
    <property type="entry name" value="Peptidase_M28"/>
</dbReference>
<dbReference type="FunFam" id="3.40.630.10:FF:000029">
    <property type="entry name" value="Glutaminyl-peptide cyclotransferase"/>
    <property type="match status" value="1"/>
</dbReference>
<feature type="non-terminal residue" evidence="13">
    <location>
        <position position="296"/>
    </location>
</feature>
<evidence type="ECO:0000256" key="7">
    <source>
        <dbReference type="ARBA" id="ARBA00022679"/>
    </source>
</evidence>
<keyword evidence="9" id="KW-0862">Zinc</keyword>
<evidence type="ECO:0000259" key="12">
    <source>
        <dbReference type="Pfam" id="PF04389"/>
    </source>
</evidence>
<dbReference type="STRING" id="45351.A7SRT3"/>
<dbReference type="GO" id="GO:0005576">
    <property type="term" value="C:extracellular region"/>
    <property type="evidence" value="ECO:0007669"/>
    <property type="project" value="UniProtKB-SubCell"/>
</dbReference>
<evidence type="ECO:0000313" key="13">
    <source>
        <dbReference type="EMBL" id="EDO33571.1"/>
    </source>
</evidence>
<feature type="domain" description="Peptidase M28" evidence="12">
    <location>
        <begin position="67"/>
        <end position="289"/>
    </location>
</feature>
<protein>
    <recommendedName>
        <fullName evidence="5">Glutaminyl-peptide cyclotransferase</fullName>
        <ecNumber evidence="4">2.3.2.5</ecNumber>
    </recommendedName>
</protein>
<keyword evidence="7" id="KW-0808">Transferase</keyword>
<dbReference type="PANTHER" id="PTHR12283:SF6">
    <property type="entry name" value="GLUTAMINYL-PEPTIDE CYCLOTRANSFERASE-RELATED"/>
    <property type="match status" value="1"/>
</dbReference>
<dbReference type="EC" id="2.3.2.5" evidence="4"/>
<keyword evidence="11" id="KW-0012">Acyltransferase</keyword>
<evidence type="ECO:0000256" key="10">
    <source>
        <dbReference type="ARBA" id="ARBA00023157"/>
    </source>
</evidence>
<dbReference type="GO" id="GO:0008270">
    <property type="term" value="F:zinc ion binding"/>
    <property type="evidence" value="ECO:0000318"/>
    <property type="project" value="GO_Central"/>
</dbReference>
<evidence type="ECO:0000256" key="6">
    <source>
        <dbReference type="ARBA" id="ARBA00022525"/>
    </source>
</evidence>
<keyword evidence="6" id="KW-0964">Secreted</keyword>
<dbReference type="GO" id="GO:0016603">
    <property type="term" value="F:glutaminyl-peptide cyclotransferase activity"/>
    <property type="evidence" value="ECO:0000318"/>
    <property type="project" value="GO_Central"/>
</dbReference>
<evidence type="ECO:0000256" key="4">
    <source>
        <dbReference type="ARBA" id="ARBA00012012"/>
    </source>
</evidence>
<dbReference type="InParanoid" id="A7SRT3"/>
<dbReference type="InterPro" id="IPR037457">
    <property type="entry name" value="M28_QC"/>
</dbReference>
<comment type="subcellular location">
    <subcellularLocation>
        <location evidence="2">Secreted</location>
    </subcellularLocation>
</comment>
<gene>
    <name evidence="13" type="ORF">NEMVEDRAFT_v1g12286</name>
</gene>
<dbReference type="EMBL" id="DS469767">
    <property type="protein sequence ID" value="EDO33571.1"/>
    <property type="molecule type" value="Genomic_DNA"/>
</dbReference>
<reference evidence="13 14" key="1">
    <citation type="journal article" date="2007" name="Science">
        <title>Sea anemone genome reveals ancestral eumetazoan gene repertoire and genomic organization.</title>
        <authorList>
            <person name="Putnam N.H."/>
            <person name="Srivastava M."/>
            <person name="Hellsten U."/>
            <person name="Dirks B."/>
            <person name="Chapman J."/>
            <person name="Salamov A."/>
            <person name="Terry A."/>
            <person name="Shapiro H."/>
            <person name="Lindquist E."/>
            <person name="Kapitonov V.V."/>
            <person name="Jurka J."/>
            <person name="Genikhovich G."/>
            <person name="Grigoriev I.V."/>
            <person name="Lucas S.M."/>
            <person name="Steele R.E."/>
            <person name="Finnerty J.R."/>
            <person name="Technau U."/>
            <person name="Martindale M.Q."/>
            <person name="Rokhsar D.S."/>
        </authorList>
    </citation>
    <scope>NUCLEOTIDE SEQUENCE [LARGE SCALE GENOMIC DNA]</scope>
    <source>
        <strain evidence="14">CH2 X CH6</strain>
    </source>
</reference>
<proteinExistence type="inferred from homology"/>
<feature type="non-terminal residue" evidence="13">
    <location>
        <position position="1"/>
    </location>
</feature>
<dbReference type="CDD" id="cd03880">
    <property type="entry name" value="M28_QC_like"/>
    <property type="match status" value="1"/>
</dbReference>
<dbReference type="InterPro" id="IPR040234">
    <property type="entry name" value="QC/QCL"/>
</dbReference>
<keyword evidence="10" id="KW-1015">Disulfide bond</keyword>
<keyword evidence="14" id="KW-1185">Reference proteome</keyword>
<dbReference type="Pfam" id="PF04389">
    <property type="entry name" value="Peptidase_M28"/>
    <property type="match status" value="1"/>
</dbReference>
<dbReference type="eggNOG" id="KOG3946">
    <property type="taxonomic scope" value="Eukaryota"/>
</dbReference>
<evidence type="ECO:0000313" key="14">
    <source>
        <dbReference type="Proteomes" id="UP000001593"/>
    </source>
</evidence>
<dbReference type="SUPFAM" id="SSF53187">
    <property type="entry name" value="Zn-dependent exopeptidases"/>
    <property type="match status" value="1"/>
</dbReference>
<dbReference type="HOGENOM" id="CLU_045003_1_0_1"/>
<evidence type="ECO:0000256" key="11">
    <source>
        <dbReference type="ARBA" id="ARBA00023315"/>
    </source>
</evidence>
<sequence length="296" mass="34285">RFLSSLTQYDDFLENVLKPLMRVRTPGSEGHRIVKTFIKDFLKKLGWNVSTDEFEADTPFGVKHFENIIATVNPEAERRLVIAAHYDSKYYPKTKEPEFIGAIDSAVPCAMMLELAVSMRHFFNHLKKVCNSYVTLQMVFFDGEEAFKEWSASDSIYGARHLAERWQNESQLDNVESLILLDLIGSPRPAFYDMSSKTSPYFHRLHKIEVAMANRGDLIGPYENYFRTNIGLQEGIYIEDDHIPFLRKGVPILHIIPIPFPEVWHKSTDDAQHLDHVVIENLIKIFREFIAEEYGL</sequence>
<dbReference type="OMA" id="THWAYQK"/>
<dbReference type="PhylomeDB" id="A7SRT3"/>
<comment type="similarity">
    <text evidence="3">Belongs to the glutaminyl-peptide cyclotransferase family.</text>
</comment>
<organism evidence="13 14">
    <name type="scientific">Nematostella vectensis</name>
    <name type="common">Starlet sea anemone</name>
    <dbReference type="NCBI Taxonomy" id="45351"/>
    <lineage>
        <taxon>Eukaryota</taxon>
        <taxon>Metazoa</taxon>
        <taxon>Cnidaria</taxon>
        <taxon>Anthozoa</taxon>
        <taxon>Hexacorallia</taxon>
        <taxon>Actiniaria</taxon>
        <taxon>Edwardsiidae</taxon>
        <taxon>Nematostella</taxon>
    </lineage>
</organism>
<evidence type="ECO:0000256" key="2">
    <source>
        <dbReference type="ARBA" id="ARBA00004613"/>
    </source>
</evidence>
<keyword evidence="8" id="KW-0479">Metal-binding</keyword>
<accession>A7SRT3</accession>
<dbReference type="PANTHER" id="PTHR12283">
    <property type="entry name" value="GLUTAMINYL-PEPTIDE CYCLOTRANSFERASE"/>
    <property type="match status" value="1"/>
</dbReference>